<gene>
    <name evidence="3" type="ORF">LSH36_3007g00000</name>
</gene>
<proteinExistence type="predicted"/>
<organism evidence="3 4">
    <name type="scientific">Paralvinella palmiformis</name>
    <dbReference type="NCBI Taxonomy" id="53620"/>
    <lineage>
        <taxon>Eukaryota</taxon>
        <taxon>Metazoa</taxon>
        <taxon>Spiralia</taxon>
        <taxon>Lophotrochozoa</taxon>
        <taxon>Annelida</taxon>
        <taxon>Polychaeta</taxon>
        <taxon>Sedentaria</taxon>
        <taxon>Canalipalpata</taxon>
        <taxon>Terebellida</taxon>
        <taxon>Terebelliformia</taxon>
        <taxon>Alvinellidae</taxon>
        <taxon>Paralvinella</taxon>
    </lineage>
</organism>
<feature type="compositionally biased region" description="Basic and acidic residues" evidence="1">
    <location>
        <begin position="1"/>
        <end position="12"/>
    </location>
</feature>
<dbReference type="EMBL" id="JAODUP010002997">
    <property type="protein sequence ID" value="KAK2138463.1"/>
    <property type="molecule type" value="Genomic_DNA"/>
</dbReference>
<accession>A0AAD9IQE5</accession>
<protein>
    <recommendedName>
        <fullName evidence="5">Monocarboxylate transporter</fullName>
    </recommendedName>
</protein>
<evidence type="ECO:0000313" key="4">
    <source>
        <dbReference type="Proteomes" id="UP001208570"/>
    </source>
</evidence>
<feature type="region of interest" description="Disordered" evidence="1">
    <location>
        <begin position="1"/>
        <end position="20"/>
    </location>
</feature>
<evidence type="ECO:0000256" key="2">
    <source>
        <dbReference type="SAM" id="Phobius"/>
    </source>
</evidence>
<feature type="transmembrane region" description="Helical" evidence="2">
    <location>
        <begin position="51"/>
        <end position="76"/>
    </location>
</feature>
<evidence type="ECO:0000256" key="1">
    <source>
        <dbReference type="SAM" id="MobiDB-lite"/>
    </source>
</evidence>
<keyword evidence="4" id="KW-1185">Reference proteome</keyword>
<keyword evidence="2" id="KW-1133">Transmembrane helix</keyword>
<comment type="caution">
    <text evidence="3">The sequence shown here is derived from an EMBL/GenBank/DDBJ whole genome shotgun (WGS) entry which is preliminary data.</text>
</comment>
<dbReference type="AlphaFoldDB" id="A0AAD9IQE5"/>
<dbReference type="Proteomes" id="UP001208570">
    <property type="component" value="Unassembled WGS sequence"/>
</dbReference>
<evidence type="ECO:0008006" key="5">
    <source>
        <dbReference type="Google" id="ProtNLM"/>
    </source>
</evidence>
<name>A0AAD9IQE5_9ANNE</name>
<reference evidence="3" key="1">
    <citation type="journal article" date="2023" name="Mol. Biol. Evol.">
        <title>Third-Generation Sequencing Reveals the Adaptive Role of the Epigenome in Three Deep-Sea Polychaetes.</title>
        <authorList>
            <person name="Perez M."/>
            <person name="Aroh O."/>
            <person name="Sun Y."/>
            <person name="Lan Y."/>
            <person name="Juniper S.K."/>
            <person name="Young C.R."/>
            <person name="Angers B."/>
            <person name="Qian P.Y."/>
        </authorList>
    </citation>
    <scope>NUCLEOTIDE SEQUENCE</scope>
    <source>
        <strain evidence="3">P08H-3</strain>
    </source>
</reference>
<evidence type="ECO:0000313" key="3">
    <source>
        <dbReference type="EMBL" id="KAK2138463.1"/>
    </source>
</evidence>
<sequence length="145" mass="15796">MAATSTEKRRPDSSTFGSSSAIVVDPSTKCESSSEISRTNGCLSVKVDGCWAWVVSLAAFLIMMFVDGISFTYGIISKEFSRYFHLEDNVAKGTLPGAVLLGFYMMAESCISACRRMVYAIRGVGLCRQGKRTTRAISTSHPQLQ</sequence>
<keyword evidence="2" id="KW-0472">Membrane</keyword>
<keyword evidence="2" id="KW-0812">Transmembrane</keyword>